<dbReference type="Proteomes" id="UP001277972">
    <property type="component" value="Unassembled WGS sequence"/>
</dbReference>
<organism evidence="1 2">
    <name type="scientific">Gracilibacillus pellucidus</name>
    <dbReference type="NCBI Taxonomy" id="3095368"/>
    <lineage>
        <taxon>Bacteria</taxon>
        <taxon>Bacillati</taxon>
        <taxon>Bacillota</taxon>
        <taxon>Bacilli</taxon>
        <taxon>Bacillales</taxon>
        <taxon>Bacillaceae</taxon>
        <taxon>Gracilibacillus</taxon>
    </lineage>
</organism>
<evidence type="ECO:0000313" key="1">
    <source>
        <dbReference type="EMBL" id="MDX8044418.1"/>
    </source>
</evidence>
<keyword evidence="2" id="KW-1185">Reference proteome</keyword>
<sequence>MQIENILFLSKLNHQIAELINGYKLDKNICYVTEENITEEDLKWADAFVSFKTDASYDYQKVQWVHSLGAGVDHFVHNKSWDEAVLLTRTITSFGERIGEYVLSYLLKDIQKHDQFAEQKRSKSWKSHTPAMLQETKAVIYGTGEIGQKVAQTLAFFGMEVYGVSLSGKDKDYFNKVYKQAEVPKNLLNEVEYVINTLPLTDQTEQLFNHTIFQHVSNIGFINVGRGESVHDADLLQALEDKKVRFAVLDVFQEEPLSEDSPWWNHPNVWITPHISAVTTAKEAVACFVDTLQNIEKGLPLENKVDVEKGF</sequence>
<name>A0ACC6M0F2_9BACI</name>
<reference evidence="1" key="1">
    <citation type="submission" date="2023-11" db="EMBL/GenBank/DDBJ databases">
        <title>Gracilibacillus pellucida a moderately halophilic bacterium isolated from saline soil in Xinjiang province.</title>
        <authorList>
            <person name="Zhang Z."/>
            <person name="Tan F."/>
            <person name="Wang Y."/>
            <person name="Xia M."/>
        </authorList>
    </citation>
    <scope>NUCLEOTIDE SEQUENCE</scope>
    <source>
        <strain evidence="1">S3-1-1</strain>
    </source>
</reference>
<dbReference type="EMBL" id="JAWZSR010000001">
    <property type="protein sequence ID" value="MDX8044418.1"/>
    <property type="molecule type" value="Genomic_DNA"/>
</dbReference>
<protein>
    <submittedName>
        <fullName evidence="1">D-2-hydroxyacid dehydrogenase</fullName>
    </submittedName>
</protein>
<proteinExistence type="predicted"/>
<comment type="caution">
    <text evidence="1">The sequence shown here is derived from an EMBL/GenBank/DDBJ whole genome shotgun (WGS) entry which is preliminary data.</text>
</comment>
<accession>A0ACC6M0F2</accession>
<evidence type="ECO:0000313" key="2">
    <source>
        <dbReference type="Proteomes" id="UP001277972"/>
    </source>
</evidence>
<gene>
    <name evidence="1" type="ORF">SH601_00325</name>
</gene>